<dbReference type="AlphaFoldDB" id="A0A6N2LK05"/>
<protein>
    <submittedName>
        <fullName evidence="1">Uncharacterized protein</fullName>
    </submittedName>
</protein>
<proteinExistence type="predicted"/>
<gene>
    <name evidence="1" type="ORF">SVIM_LOCUS231413</name>
</gene>
<reference evidence="1" key="1">
    <citation type="submission" date="2019-03" db="EMBL/GenBank/DDBJ databases">
        <authorList>
            <person name="Mank J."/>
            <person name="Almeida P."/>
        </authorList>
    </citation>
    <scope>NUCLEOTIDE SEQUENCE</scope>
    <source>
        <strain evidence="1">78183</strain>
    </source>
</reference>
<evidence type="ECO:0000313" key="1">
    <source>
        <dbReference type="EMBL" id="VFU40420.1"/>
    </source>
</evidence>
<name>A0A6N2LK05_SALVM</name>
<sequence length="182" mass="19704">MEMDSLSRCGYFECSFGANEGTILYMDGTTSRSALAFSASSVILNYYSGVLVQKWRNIGSNVHLSGGKSYKFQSSFSNSVEHTIFEVKAGLPAHTAFIHCKDKILLSTSYRTSQSKYNAQSRMTRVFGTSRGLDGDMNEESFCSVSAGQKGCGLPGTALFLSFKGKSEISAPPSSETTDICI</sequence>
<organism evidence="1">
    <name type="scientific">Salix viminalis</name>
    <name type="common">Common osier</name>
    <name type="synonym">Basket willow</name>
    <dbReference type="NCBI Taxonomy" id="40686"/>
    <lineage>
        <taxon>Eukaryota</taxon>
        <taxon>Viridiplantae</taxon>
        <taxon>Streptophyta</taxon>
        <taxon>Embryophyta</taxon>
        <taxon>Tracheophyta</taxon>
        <taxon>Spermatophyta</taxon>
        <taxon>Magnoliopsida</taxon>
        <taxon>eudicotyledons</taxon>
        <taxon>Gunneridae</taxon>
        <taxon>Pentapetalae</taxon>
        <taxon>rosids</taxon>
        <taxon>fabids</taxon>
        <taxon>Malpighiales</taxon>
        <taxon>Salicaceae</taxon>
        <taxon>Saliceae</taxon>
        <taxon>Salix</taxon>
    </lineage>
</organism>
<dbReference type="EMBL" id="CAADRP010001543">
    <property type="protein sequence ID" value="VFU40420.1"/>
    <property type="molecule type" value="Genomic_DNA"/>
</dbReference>
<accession>A0A6N2LK05</accession>